<feature type="transmembrane region" description="Helical" evidence="1">
    <location>
        <begin position="182"/>
        <end position="201"/>
    </location>
</feature>
<name>A0AB39CID0_9BURK</name>
<sequence length="432" mass="46624">MSRLLNIEEPAAAMQRPSMTAFLALGFRPLYIAGAAWALISIALWIFAPQTLDGPLPHVYWHAHEMLWGFIITIAVGFLLTASATWTGFNPLAGKPLGALCLLWLIARIGFLAGGLTGFWIATAAEVLFFVAAAASLMRVMVKGRSRRNYGLPVLMLALGAADLLYLLAALEGNYATLMQRFDLGLIGMAVIALLIARRVIPFFSMRMVQGLQIPMLTRSGQVQMVFSALALVSGVLLQIVPATGRPTFLPLLMAFSLALTGLISLGQLLAWRPLAVLRKPMLWILYLGYAFIGIGLLVAAVQVSGLLDPALLRGLLARSATHVHLIGMAGFCILIIGMLTRTALGHLGRPLALDGSMLASYWLMVAAVVFRLAALWPSAASQHLLHLAAAAWILCMGLYLWRFVPMLIRPRPDKPAPAAPPRAATQPAQAR</sequence>
<feature type="transmembrane region" description="Helical" evidence="1">
    <location>
        <begin position="284"/>
        <end position="304"/>
    </location>
</feature>
<feature type="transmembrane region" description="Helical" evidence="1">
    <location>
        <begin position="249"/>
        <end position="272"/>
    </location>
</feature>
<feature type="transmembrane region" description="Helical" evidence="1">
    <location>
        <begin position="119"/>
        <end position="138"/>
    </location>
</feature>
<feature type="transmembrane region" description="Helical" evidence="1">
    <location>
        <begin position="150"/>
        <end position="170"/>
    </location>
</feature>
<reference evidence="2" key="1">
    <citation type="submission" date="2024-05" db="EMBL/GenBank/DDBJ databases">
        <authorList>
            <person name="Luo Y.-C."/>
            <person name="Nicholds J."/>
            <person name="Mortimer T."/>
            <person name="Maboni G."/>
        </authorList>
    </citation>
    <scope>NUCLEOTIDE SEQUENCE</scope>
    <source>
        <strain evidence="2">153920</strain>
    </source>
</reference>
<gene>
    <name evidence="2" type="ORF">ABRY99_12545</name>
</gene>
<feature type="transmembrane region" description="Helical" evidence="1">
    <location>
        <begin position="222"/>
        <end position="243"/>
    </location>
</feature>
<proteinExistence type="predicted"/>
<dbReference type="AlphaFoldDB" id="A0AB39CID0"/>
<feature type="transmembrane region" description="Helical" evidence="1">
    <location>
        <begin position="67"/>
        <end position="89"/>
    </location>
</feature>
<protein>
    <submittedName>
        <fullName evidence="2">NnrS family protein</fullName>
    </submittedName>
</protein>
<feature type="transmembrane region" description="Helical" evidence="1">
    <location>
        <begin position="21"/>
        <end position="47"/>
    </location>
</feature>
<dbReference type="EMBL" id="CP158252">
    <property type="protein sequence ID" value="XDJ41743.1"/>
    <property type="molecule type" value="Genomic_DNA"/>
</dbReference>
<dbReference type="RefSeq" id="WP_368643341.1">
    <property type="nucleotide sequence ID" value="NZ_CP158252.1"/>
</dbReference>
<dbReference type="Pfam" id="PF05940">
    <property type="entry name" value="NnrS"/>
    <property type="match status" value="1"/>
</dbReference>
<evidence type="ECO:0000313" key="2">
    <source>
        <dbReference type="EMBL" id="XDJ41743.1"/>
    </source>
</evidence>
<keyword evidence="1" id="KW-0472">Membrane</keyword>
<dbReference type="InterPro" id="IPR010266">
    <property type="entry name" value="NnrS"/>
</dbReference>
<feature type="transmembrane region" description="Helical" evidence="1">
    <location>
        <begin position="357"/>
        <end position="378"/>
    </location>
</feature>
<feature type="transmembrane region" description="Helical" evidence="1">
    <location>
        <begin position="324"/>
        <end position="345"/>
    </location>
</feature>
<feature type="transmembrane region" description="Helical" evidence="1">
    <location>
        <begin position="96"/>
        <end position="113"/>
    </location>
</feature>
<keyword evidence="1" id="KW-1133">Transmembrane helix</keyword>
<feature type="transmembrane region" description="Helical" evidence="1">
    <location>
        <begin position="384"/>
        <end position="402"/>
    </location>
</feature>
<evidence type="ECO:0000256" key="1">
    <source>
        <dbReference type="SAM" id="Phobius"/>
    </source>
</evidence>
<accession>A0AB39CID0</accession>
<keyword evidence="1" id="KW-0812">Transmembrane</keyword>
<organism evidence="2">
    <name type="scientific">Castellaniella ginsengisoli</name>
    <dbReference type="NCBI Taxonomy" id="546114"/>
    <lineage>
        <taxon>Bacteria</taxon>
        <taxon>Pseudomonadati</taxon>
        <taxon>Pseudomonadota</taxon>
        <taxon>Betaproteobacteria</taxon>
        <taxon>Burkholderiales</taxon>
        <taxon>Alcaligenaceae</taxon>
        <taxon>Castellaniella</taxon>
    </lineage>
</organism>